<evidence type="ECO:0000256" key="2">
    <source>
        <dbReference type="ARBA" id="ARBA00022598"/>
    </source>
</evidence>
<keyword evidence="2 9" id="KW-0436">Ligase</keyword>
<proteinExistence type="inferred from homology"/>
<dbReference type="InterPro" id="IPR002300">
    <property type="entry name" value="aa-tRNA-synth_Ia"/>
</dbReference>
<dbReference type="EC" id="6.1.1.5" evidence="9"/>
<dbReference type="GO" id="GO:0006428">
    <property type="term" value="P:isoleucyl-tRNA aminoacylation"/>
    <property type="evidence" value="ECO:0007669"/>
    <property type="project" value="TreeGrafter"/>
</dbReference>
<dbReference type="GO" id="GO:0005524">
    <property type="term" value="F:ATP binding"/>
    <property type="evidence" value="ECO:0007669"/>
    <property type="project" value="UniProtKB-KW"/>
</dbReference>
<protein>
    <submittedName>
        <fullName evidence="9">Isoleucine--tRNA ligase</fullName>
        <ecNumber evidence="9">6.1.1.5</ecNumber>
    </submittedName>
</protein>
<dbReference type="InterPro" id="IPR009008">
    <property type="entry name" value="Val/Leu/Ile-tRNA-synth_edit"/>
</dbReference>
<evidence type="ECO:0000313" key="10">
    <source>
        <dbReference type="Proteomes" id="UP000254821"/>
    </source>
</evidence>
<evidence type="ECO:0000256" key="3">
    <source>
        <dbReference type="ARBA" id="ARBA00022741"/>
    </source>
</evidence>
<name>A0A377PNT5_HAFAL</name>
<dbReference type="SUPFAM" id="SSF50677">
    <property type="entry name" value="ValRS/IleRS/LeuRS editing domain"/>
    <property type="match status" value="1"/>
</dbReference>
<reference evidence="9 10" key="1">
    <citation type="submission" date="2018-06" db="EMBL/GenBank/DDBJ databases">
        <authorList>
            <consortium name="Pathogen Informatics"/>
            <person name="Doyle S."/>
        </authorList>
    </citation>
    <scope>NUCLEOTIDE SEQUENCE [LARGE SCALE GENOMIC DNA]</scope>
    <source>
        <strain evidence="9 10">NCTC8105</strain>
    </source>
</reference>
<feature type="domain" description="Aminoacyl-tRNA synthetase class Ia" evidence="8">
    <location>
        <begin position="41"/>
        <end position="168"/>
    </location>
</feature>
<evidence type="ECO:0000256" key="7">
    <source>
        <dbReference type="ARBA" id="ARBA00048359"/>
    </source>
</evidence>
<accession>A0A377PNT5</accession>
<dbReference type="Pfam" id="PF00133">
    <property type="entry name" value="tRNA-synt_1"/>
    <property type="match status" value="1"/>
</dbReference>
<sequence length="221" mass="25317">MKGTFPGLDGLFVFKANDVVVELLKEHGALLHVEKMNHSYPCCWRHKTPIIFRATPQWFISMDQKGLRKQSLAEIDEIEQVGLKEKGLSGWIPAWGKARIESMVANRPDWCISRQRTWGVPMSMFVHKDTQELHPRTIELMEEVAKRVEKDGIQAWWDLDPKDIWAQTPTSMKKYLTPWTYGLTPVQPASPWLMRALNSMATPPTCIWKALTSTVVGSCLL</sequence>
<dbReference type="PANTHER" id="PTHR42765:SF1">
    <property type="entry name" value="ISOLEUCINE--TRNA LIGASE, MITOCHONDRIAL"/>
    <property type="match status" value="1"/>
</dbReference>
<dbReference type="EMBL" id="UGHP01000001">
    <property type="protein sequence ID" value="STQ81975.1"/>
    <property type="molecule type" value="Genomic_DNA"/>
</dbReference>
<keyword evidence="4" id="KW-0067">ATP-binding</keyword>
<keyword evidence="5" id="KW-0648">Protein biosynthesis</keyword>
<dbReference type="Gene3D" id="3.40.50.620">
    <property type="entry name" value="HUPs"/>
    <property type="match status" value="1"/>
</dbReference>
<dbReference type="PANTHER" id="PTHR42765">
    <property type="entry name" value="SOLEUCYL-TRNA SYNTHETASE"/>
    <property type="match status" value="1"/>
</dbReference>
<dbReference type="InterPro" id="IPR050081">
    <property type="entry name" value="Ile-tRNA_ligase"/>
</dbReference>
<evidence type="ECO:0000259" key="8">
    <source>
        <dbReference type="Pfam" id="PF00133"/>
    </source>
</evidence>
<dbReference type="GO" id="GO:0004822">
    <property type="term" value="F:isoleucine-tRNA ligase activity"/>
    <property type="evidence" value="ECO:0007669"/>
    <property type="project" value="UniProtKB-EC"/>
</dbReference>
<keyword evidence="6" id="KW-0030">Aminoacyl-tRNA synthetase</keyword>
<dbReference type="InterPro" id="IPR014729">
    <property type="entry name" value="Rossmann-like_a/b/a_fold"/>
</dbReference>
<evidence type="ECO:0000256" key="5">
    <source>
        <dbReference type="ARBA" id="ARBA00022917"/>
    </source>
</evidence>
<dbReference type="Proteomes" id="UP000254821">
    <property type="component" value="Unassembled WGS sequence"/>
</dbReference>
<gene>
    <name evidence="9" type="primary">ileS_2</name>
    <name evidence="9" type="ORF">NCTC8105_04174</name>
</gene>
<evidence type="ECO:0000256" key="6">
    <source>
        <dbReference type="ARBA" id="ARBA00023146"/>
    </source>
</evidence>
<evidence type="ECO:0000313" key="9">
    <source>
        <dbReference type="EMBL" id="STQ81975.1"/>
    </source>
</evidence>
<evidence type="ECO:0000256" key="4">
    <source>
        <dbReference type="ARBA" id="ARBA00022840"/>
    </source>
</evidence>
<organism evidence="9 10">
    <name type="scientific">Hafnia alvei</name>
    <dbReference type="NCBI Taxonomy" id="569"/>
    <lineage>
        <taxon>Bacteria</taxon>
        <taxon>Pseudomonadati</taxon>
        <taxon>Pseudomonadota</taxon>
        <taxon>Gammaproteobacteria</taxon>
        <taxon>Enterobacterales</taxon>
        <taxon>Hafniaceae</taxon>
        <taxon>Hafnia</taxon>
    </lineage>
</organism>
<dbReference type="GO" id="GO:0005829">
    <property type="term" value="C:cytosol"/>
    <property type="evidence" value="ECO:0007669"/>
    <property type="project" value="TreeGrafter"/>
</dbReference>
<comment type="similarity">
    <text evidence="1">Belongs to the class-I aminoacyl-tRNA synthetase family. IleS type 1 subfamily.</text>
</comment>
<dbReference type="SUPFAM" id="SSF52374">
    <property type="entry name" value="Nucleotidylyl transferase"/>
    <property type="match status" value="1"/>
</dbReference>
<dbReference type="GO" id="GO:0002161">
    <property type="term" value="F:aminoacyl-tRNA deacylase activity"/>
    <property type="evidence" value="ECO:0007669"/>
    <property type="project" value="InterPro"/>
</dbReference>
<keyword evidence="3" id="KW-0547">Nucleotide-binding</keyword>
<dbReference type="AlphaFoldDB" id="A0A377PNT5"/>
<comment type="catalytic activity">
    <reaction evidence="7">
        <text>tRNA(Ile) + L-isoleucine + ATP = L-isoleucyl-tRNA(Ile) + AMP + diphosphate</text>
        <dbReference type="Rhea" id="RHEA:11060"/>
        <dbReference type="Rhea" id="RHEA-COMP:9666"/>
        <dbReference type="Rhea" id="RHEA-COMP:9695"/>
        <dbReference type="ChEBI" id="CHEBI:30616"/>
        <dbReference type="ChEBI" id="CHEBI:33019"/>
        <dbReference type="ChEBI" id="CHEBI:58045"/>
        <dbReference type="ChEBI" id="CHEBI:78442"/>
        <dbReference type="ChEBI" id="CHEBI:78528"/>
        <dbReference type="ChEBI" id="CHEBI:456215"/>
        <dbReference type="EC" id="6.1.1.5"/>
    </reaction>
</comment>
<evidence type="ECO:0000256" key="1">
    <source>
        <dbReference type="ARBA" id="ARBA00006887"/>
    </source>
</evidence>